<feature type="signal peptide" evidence="2">
    <location>
        <begin position="1"/>
        <end position="20"/>
    </location>
</feature>
<evidence type="ECO:0000256" key="1">
    <source>
        <dbReference type="SAM" id="MobiDB-lite"/>
    </source>
</evidence>
<dbReference type="InterPro" id="IPR011993">
    <property type="entry name" value="PH-like_dom_sf"/>
</dbReference>
<evidence type="ECO:0000313" key="4">
    <source>
        <dbReference type="Proteomes" id="UP001203297"/>
    </source>
</evidence>
<dbReference type="Gene3D" id="2.30.29.30">
    <property type="entry name" value="Pleckstrin-homology domain (PH domain)/Phosphotyrosine-binding domain (PTB)"/>
    <property type="match status" value="1"/>
</dbReference>
<comment type="caution">
    <text evidence="3">The sequence shown here is derived from an EMBL/GenBank/DDBJ whole genome shotgun (WGS) entry which is preliminary data.</text>
</comment>
<dbReference type="EMBL" id="WTXG01000028">
    <property type="protein sequence ID" value="KAI0298450.1"/>
    <property type="molecule type" value="Genomic_DNA"/>
</dbReference>
<feature type="chain" id="PRO_5041956248" evidence="2">
    <location>
        <begin position="21"/>
        <end position="150"/>
    </location>
</feature>
<organism evidence="3 4">
    <name type="scientific">Multifurca ochricompacta</name>
    <dbReference type="NCBI Taxonomy" id="376703"/>
    <lineage>
        <taxon>Eukaryota</taxon>
        <taxon>Fungi</taxon>
        <taxon>Dikarya</taxon>
        <taxon>Basidiomycota</taxon>
        <taxon>Agaricomycotina</taxon>
        <taxon>Agaricomycetes</taxon>
        <taxon>Russulales</taxon>
        <taxon>Russulaceae</taxon>
        <taxon>Multifurca</taxon>
    </lineage>
</organism>
<reference evidence="3" key="1">
    <citation type="journal article" date="2022" name="New Phytol.">
        <title>Evolutionary transition to the ectomycorrhizal habit in the genomes of a hyperdiverse lineage of mushroom-forming fungi.</title>
        <authorList>
            <person name="Looney B."/>
            <person name="Miyauchi S."/>
            <person name="Morin E."/>
            <person name="Drula E."/>
            <person name="Courty P.E."/>
            <person name="Kohler A."/>
            <person name="Kuo A."/>
            <person name="LaButti K."/>
            <person name="Pangilinan J."/>
            <person name="Lipzen A."/>
            <person name="Riley R."/>
            <person name="Andreopoulos W."/>
            <person name="He G."/>
            <person name="Johnson J."/>
            <person name="Nolan M."/>
            <person name="Tritt A."/>
            <person name="Barry K.W."/>
            <person name="Grigoriev I.V."/>
            <person name="Nagy L.G."/>
            <person name="Hibbett D."/>
            <person name="Henrissat B."/>
            <person name="Matheny P.B."/>
            <person name="Labbe J."/>
            <person name="Martin F.M."/>
        </authorList>
    </citation>
    <scope>NUCLEOTIDE SEQUENCE</scope>
    <source>
        <strain evidence="3">BPL690</strain>
    </source>
</reference>
<protein>
    <submittedName>
        <fullName evidence="3">Uncharacterized protein</fullName>
    </submittedName>
</protein>
<feature type="region of interest" description="Disordered" evidence="1">
    <location>
        <begin position="116"/>
        <end position="150"/>
    </location>
</feature>
<name>A0AAD4M1B0_9AGAM</name>
<gene>
    <name evidence="3" type="ORF">B0F90DRAFT_702923</name>
</gene>
<evidence type="ECO:0000313" key="3">
    <source>
        <dbReference type="EMBL" id="KAI0298450.1"/>
    </source>
</evidence>
<feature type="compositionally biased region" description="Basic residues" evidence="1">
    <location>
        <begin position="134"/>
        <end position="143"/>
    </location>
</feature>
<dbReference type="Proteomes" id="UP001203297">
    <property type="component" value="Unassembled WGS sequence"/>
</dbReference>
<accession>A0AAD4M1B0</accession>
<proteinExistence type="predicted"/>
<sequence length="150" mass="16196">MARQALLSLLSAVITNTATTTTTTMTPTRLALTTIERGSPLSGITAYRGARETTLWFFDNDADDGKRSSNGGGGGGILADGRPAEFWALADLAKGEAGVRVRSVTGRTCSVVLMRRHGNASTRNAKGEEEEGRGRRKRKKVKKQISDDRW</sequence>
<keyword evidence="2" id="KW-0732">Signal</keyword>
<evidence type="ECO:0000256" key="2">
    <source>
        <dbReference type="SAM" id="SignalP"/>
    </source>
</evidence>
<keyword evidence="4" id="KW-1185">Reference proteome</keyword>
<dbReference type="AlphaFoldDB" id="A0AAD4M1B0"/>